<dbReference type="Proteomes" id="UP001163846">
    <property type="component" value="Unassembled WGS sequence"/>
</dbReference>
<sequence length="359" mass="39950">MAGTLFIDDLIPEILAFSSWWPRDLSRLALISPSWLLYARKQLYSKPSLRSFPSCIRFARTIQSSPHLCSLIKGIELCPTFEDNGPRYFGAKEIRAIRMILALTGLKSVTLGGEIAVCAERFLNCLTHPHILEELTIDGSLLAHSLSARPSFEWDEVMANKFAGVQKLRLLHLELDIMYTSSPYQLQLADLILESVDIISGDISWLLQNTSALRCLRVSGESSFDLGEQVSVVLQNYHLESLHYAVGTSPSWDSMLFARSLAGATSLRSLYLDGVRVDSETLHAIHAQCPAMEQLYVSGRYVPLTREEWVGCIASGLFPALRKLGLPEGTFCPPFIKWTASLEPALLNACARRGVLLLH</sequence>
<dbReference type="AlphaFoldDB" id="A0AA38UEI3"/>
<dbReference type="EMBL" id="MU806186">
    <property type="protein sequence ID" value="KAJ3838381.1"/>
    <property type="molecule type" value="Genomic_DNA"/>
</dbReference>
<protein>
    <submittedName>
        <fullName evidence="1">Uncharacterized protein</fullName>
    </submittedName>
</protein>
<name>A0AA38UEI3_9AGAR</name>
<gene>
    <name evidence="1" type="ORF">F5878DRAFT_619776</name>
</gene>
<dbReference type="SUPFAM" id="SSF52047">
    <property type="entry name" value="RNI-like"/>
    <property type="match status" value="1"/>
</dbReference>
<keyword evidence="2" id="KW-1185">Reference proteome</keyword>
<reference evidence="1" key="1">
    <citation type="submission" date="2022-08" db="EMBL/GenBank/DDBJ databases">
        <authorList>
            <consortium name="DOE Joint Genome Institute"/>
            <person name="Min B."/>
            <person name="Riley R."/>
            <person name="Sierra-Patev S."/>
            <person name="Naranjo-Ortiz M."/>
            <person name="Looney B."/>
            <person name="Konkel Z."/>
            <person name="Slot J.C."/>
            <person name="Sakamoto Y."/>
            <person name="Steenwyk J.L."/>
            <person name="Rokas A."/>
            <person name="Carro J."/>
            <person name="Camarero S."/>
            <person name="Ferreira P."/>
            <person name="Molpeceres G."/>
            <person name="Ruiz-Duenas F.J."/>
            <person name="Serrano A."/>
            <person name="Henrissat B."/>
            <person name="Drula E."/>
            <person name="Hughes K.W."/>
            <person name="Mata J.L."/>
            <person name="Ishikawa N.K."/>
            <person name="Vargas-Isla R."/>
            <person name="Ushijima S."/>
            <person name="Smith C.A."/>
            <person name="Ahrendt S."/>
            <person name="Andreopoulos W."/>
            <person name="He G."/>
            <person name="Labutti K."/>
            <person name="Lipzen A."/>
            <person name="Ng V."/>
            <person name="Sandor L."/>
            <person name="Barry K."/>
            <person name="Martinez A.T."/>
            <person name="Xiao Y."/>
            <person name="Gibbons J.G."/>
            <person name="Terashima K."/>
            <person name="Hibbett D.S."/>
            <person name="Grigoriev I.V."/>
        </authorList>
    </citation>
    <scope>NUCLEOTIDE SEQUENCE</scope>
    <source>
        <strain evidence="1">TFB9207</strain>
    </source>
</reference>
<dbReference type="Gene3D" id="3.80.10.10">
    <property type="entry name" value="Ribonuclease Inhibitor"/>
    <property type="match status" value="1"/>
</dbReference>
<comment type="caution">
    <text evidence="1">The sequence shown here is derived from an EMBL/GenBank/DDBJ whole genome shotgun (WGS) entry which is preliminary data.</text>
</comment>
<dbReference type="InterPro" id="IPR032675">
    <property type="entry name" value="LRR_dom_sf"/>
</dbReference>
<organism evidence="1 2">
    <name type="scientific">Lentinula raphanica</name>
    <dbReference type="NCBI Taxonomy" id="153919"/>
    <lineage>
        <taxon>Eukaryota</taxon>
        <taxon>Fungi</taxon>
        <taxon>Dikarya</taxon>
        <taxon>Basidiomycota</taxon>
        <taxon>Agaricomycotina</taxon>
        <taxon>Agaricomycetes</taxon>
        <taxon>Agaricomycetidae</taxon>
        <taxon>Agaricales</taxon>
        <taxon>Marasmiineae</taxon>
        <taxon>Omphalotaceae</taxon>
        <taxon>Lentinula</taxon>
    </lineage>
</organism>
<evidence type="ECO:0000313" key="1">
    <source>
        <dbReference type="EMBL" id="KAJ3838381.1"/>
    </source>
</evidence>
<proteinExistence type="predicted"/>
<accession>A0AA38UEI3</accession>
<evidence type="ECO:0000313" key="2">
    <source>
        <dbReference type="Proteomes" id="UP001163846"/>
    </source>
</evidence>